<dbReference type="PROSITE" id="PS00626">
    <property type="entry name" value="RCC1_2"/>
    <property type="match status" value="3"/>
</dbReference>
<feature type="repeat" description="RCC1" evidence="2">
    <location>
        <begin position="918"/>
        <end position="986"/>
    </location>
</feature>
<dbReference type="Gene3D" id="2.130.10.30">
    <property type="entry name" value="Regulator of chromosome condensation 1/beta-lactamase-inhibitor protein II"/>
    <property type="match status" value="2"/>
</dbReference>
<evidence type="ECO:0000256" key="1">
    <source>
        <dbReference type="ARBA" id="ARBA00022737"/>
    </source>
</evidence>
<dbReference type="InterPro" id="IPR009091">
    <property type="entry name" value="RCC1/BLIP-II"/>
</dbReference>
<dbReference type="AlphaFoldDB" id="A0AAD5LDC2"/>
<dbReference type="PRINTS" id="PR00633">
    <property type="entry name" value="RCCNDNSATION"/>
</dbReference>
<evidence type="ECO:0000259" key="4">
    <source>
        <dbReference type="Pfam" id="PF13649"/>
    </source>
</evidence>
<dbReference type="SUPFAM" id="SSF50985">
    <property type="entry name" value="RCC1/BLIP-II"/>
    <property type="match status" value="1"/>
</dbReference>
<proteinExistence type="predicted"/>
<organism evidence="6 7">
    <name type="scientific">Pythium insidiosum</name>
    <name type="common">Pythiosis disease agent</name>
    <dbReference type="NCBI Taxonomy" id="114742"/>
    <lineage>
        <taxon>Eukaryota</taxon>
        <taxon>Sar</taxon>
        <taxon>Stramenopiles</taxon>
        <taxon>Oomycota</taxon>
        <taxon>Peronosporomycetes</taxon>
        <taxon>Pythiales</taxon>
        <taxon>Pythiaceae</taxon>
        <taxon>Pythium</taxon>
    </lineage>
</organism>
<dbReference type="CDD" id="cd02440">
    <property type="entry name" value="AdoMet_MTases"/>
    <property type="match status" value="1"/>
</dbReference>
<comment type="caution">
    <text evidence="6">The sequence shown here is derived from an EMBL/GenBank/DDBJ whole genome shotgun (WGS) entry which is preliminary data.</text>
</comment>
<dbReference type="EMBL" id="JAKCXM010000396">
    <property type="protein sequence ID" value="KAJ0394620.1"/>
    <property type="molecule type" value="Genomic_DNA"/>
</dbReference>
<feature type="compositionally biased region" description="Basic and acidic residues" evidence="3">
    <location>
        <begin position="96"/>
        <end position="106"/>
    </location>
</feature>
<keyword evidence="7" id="KW-1185">Reference proteome</keyword>
<dbReference type="InterPro" id="IPR029063">
    <property type="entry name" value="SAM-dependent_MTases_sf"/>
</dbReference>
<feature type="repeat" description="RCC1" evidence="2">
    <location>
        <begin position="1042"/>
        <end position="1095"/>
    </location>
</feature>
<evidence type="ECO:0000313" key="7">
    <source>
        <dbReference type="Proteomes" id="UP001209570"/>
    </source>
</evidence>
<evidence type="ECO:0008006" key="8">
    <source>
        <dbReference type="Google" id="ProtNLM"/>
    </source>
</evidence>
<feature type="repeat" description="RCC1" evidence="2">
    <location>
        <begin position="1096"/>
        <end position="1148"/>
    </location>
</feature>
<dbReference type="Proteomes" id="UP001209570">
    <property type="component" value="Unassembled WGS sequence"/>
</dbReference>
<keyword evidence="1" id="KW-0677">Repeat</keyword>
<reference evidence="6" key="1">
    <citation type="submission" date="2021-12" db="EMBL/GenBank/DDBJ databases">
        <title>Prjna785345.</title>
        <authorList>
            <person name="Rujirawat T."/>
            <person name="Krajaejun T."/>
        </authorList>
    </citation>
    <scope>NUCLEOTIDE SEQUENCE</scope>
    <source>
        <strain evidence="6">Pi057C3</strain>
    </source>
</reference>
<evidence type="ECO:0000256" key="2">
    <source>
        <dbReference type="PROSITE-ProRule" id="PRU00235"/>
    </source>
</evidence>
<dbReference type="InterPro" id="IPR051625">
    <property type="entry name" value="Signaling_Regulatory_Domain"/>
</dbReference>
<feature type="compositionally biased region" description="Polar residues" evidence="3">
    <location>
        <begin position="128"/>
        <end position="137"/>
    </location>
</feature>
<dbReference type="PANTHER" id="PTHR22872">
    <property type="entry name" value="BTK-BINDING PROTEIN-RELATED"/>
    <property type="match status" value="1"/>
</dbReference>
<feature type="domain" description="Methyltransferase" evidence="4">
    <location>
        <begin position="256"/>
        <end position="343"/>
    </location>
</feature>
<dbReference type="Pfam" id="PF25390">
    <property type="entry name" value="WD40_RLD"/>
    <property type="match status" value="1"/>
</dbReference>
<dbReference type="SUPFAM" id="SSF53335">
    <property type="entry name" value="S-adenosyl-L-methionine-dependent methyltransferases"/>
    <property type="match status" value="1"/>
</dbReference>
<feature type="repeat" description="RCC1" evidence="2">
    <location>
        <begin position="987"/>
        <end position="1041"/>
    </location>
</feature>
<feature type="repeat" description="RCC1" evidence="2">
    <location>
        <begin position="866"/>
        <end position="917"/>
    </location>
</feature>
<name>A0AAD5LDC2_PYTIN</name>
<dbReference type="PROSITE" id="PS50012">
    <property type="entry name" value="RCC1_3"/>
    <property type="match status" value="5"/>
</dbReference>
<protein>
    <recommendedName>
        <fullName evidence="8">Methyltransferase domain-containing protein</fullName>
    </recommendedName>
</protein>
<dbReference type="InterPro" id="IPR058923">
    <property type="entry name" value="RCC1-like_dom"/>
</dbReference>
<feature type="compositionally biased region" description="Low complexity" evidence="3">
    <location>
        <begin position="163"/>
        <end position="176"/>
    </location>
</feature>
<dbReference type="InterPro" id="IPR041698">
    <property type="entry name" value="Methyltransf_25"/>
</dbReference>
<evidence type="ECO:0000259" key="5">
    <source>
        <dbReference type="Pfam" id="PF25390"/>
    </source>
</evidence>
<dbReference type="Pfam" id="PF13649">
    <property type="entry name" value="Methyltransf_25"/>
    <property type="match status" value="1"/>
</dbReference>
<gene>
    <name evidence="6" type="ORF">P43SY_000003</name>
</gene>
<feature type="compositionally biased region" description="Low complexity" evidence="3">
    <location>
        <begin position="802"/>
        <end position="825"/>
    </location>
</feature>
<sequence>MSSPLLAAELALSPPTLTLTPPLFEQTNIRKPEYWQFARLIAPAGSLPAGKKQWTADDAIGIWCLRCHKSLVFQKGSSQSIRYHMETKHRAELESFRETQTTKDHAFAATQQTPPKRRRIDDTDDDATQTSESQLTPAASDAVAVLHVDPASTTPVGRHHDLPSVPSASAASISALPPTPVDIDAAALPSTDSRDASTATSSTTDWTWARNLQRRAGGFWADARWYDLHLERRMPLVKPMLEEFVAALPPCSGRHVLDLCAGSGRASAALLAAYPTADVTLVDASAERLSIARQRILQQLGIHLADAQLVHTRIVPELLSMLAMPSTSTVDVVIGCLAFHVLAERPTHYEGRDAAAATATADRSQTPTEAIYETLFRGVHALLQPGGHIVIADHVGQLGLYRHLALLERVGFEDVDCAWRQQDFFLVPRERFASHVVAPRITAGVLDDNGRGATTSNNAAAAMMLRRRQVIGGLHLQSADSKQGAAAAATAPRPSVLFSCQRLNVTVGGCAAFYSAVLSCAPESPVTISPGSLPTCLRVTPSLQIFTPDNWMTPQFFRVAALSSATYDDISSSSSASAKDERRRFLQIIEHYSSSSDARFNGNRLLYLPATLVVHVSPRDGTSVMASGRVLGTAQPLQPITKQIATGARNDFEPLVPEILQAGARGLLLSAATSSSNSQPVALVAKSSAMCSPHVAPGTTATASAAAVAAVEAANSATQHALTKRLQSRRNLLAVAPSGSGSEAGSSGSALATELLEGLYHSLAKDSQAFLKVVCRKNQTVLLHRNKQLVVLGKREGIALDSSASATPSPTASSPRLHRSPPSSRANNNAVAMDDDEESAADAALCNMVTDVDCGDDHIVAITEQGYLLTWGDGRVGQLGHGVRRSRRSPRLVQSLLHKRVVQVACGARHTFALAEDGDVYSWGYGKGGALGHSTSASGPEREEDGKSRNGMVDVVTSPLEVLTLKHRSVARIACGDMHTAVVLTNGTLLTCGWADQGRLGRPCGSPKSEYSSCFAPVDLKHRLCTFVACGGAHTLVLTDSKSLFAFGSNASGQLGVGDLRYRTAPTLVAYFDASHATITALAAGQRHSFVITQDARLFAWGSDEFGQCGLGSFPQIYTVPHLVQSTVGLGVVQVAGGDAHSVALCQAMPRHLDAMESNHPTRYTALVERFESFVREDTARRAKVLASAKQRQLAIEEATRKMKPPLDPTILRGPGWQAKLECDAVATAAALHIHTDAHIRAGESDGARRPYKQQATPRKADLRALRSRIRFD</sequence>
<evidence type="ECO:0000256" key="3">
    <source>
        <dbReference type="SAM" id="MobiDB-lite"/>
    </source>
</evidence>
<feature type="region of interest" description="Disordered" evidence="3">
    <location>
        <begin position="802"/>
        <end position="829"/>
    </location>
</feature>
<evidence type="ECO:0000313" key="6">
    <source>
        <dbReference type="EMBL" id="KAJ0394620.1"/>
    </source>
</evidence>
<dbReference type="InterPro" id="IPR000408">
    <property type="entry name" value="Reg_chr_condens"/>
</dbReference>
<accession>A0AAD5LDC2</accession>
<feature type="region of interest" description="Disordered" evidence="3">
    <location>
        <begin position="96"/>
        <end position="203"/>
    </location>
</feature>
<feature type="domain" description="RCC1-like" evidence="5">
    <location>
        <begin position="766"/>
        <end position="1144"/>
    </location>
</feature>
<dbReference type="Gene3D" id="3.40.50.150">
    <property type="entry name" value="Vaccinia Virus protein VP39"/>
    <property type="match status" value="1"/>
</dbReference>